<evidence type="ECO:0000313" key="3">
    <source>
        <dbReference type="Proteomes" id="UP001153555"/>
    </source>
</evidence>
<dbReference type="AlphaFoldDB" id="A0A9N7RN06"/>
<evidence type="ECO:0000313" key="2">
    <source>
        <dbReference type="EMBL" id="CAA0833934.1"/>
    </source>
</evidence>
<sequence length="518" mass="60598">MKDDRISELPQPILHDILDCLSQQEAVRTCLLSKSWRYLGSTRPIFDMREIEFKGSKQEFINVLERYLQLYLDHKICPERFVVCMSTLDAESISFLDKWTPILVRDLCVKTFSLFLDWHAKNTRFDPPSIIFESESLQYLTLQYSNLNRVDIPLSSSIHLKKLCLFDVIITEEILEKIICSCPLIALELKECVGPRAIRIDKRARHLKRFECSVSYYVNGSPSLESDVPSLEEINVGRCSNWYHDKKTYFPHLKSLIISSVRLSTESFGFFSHNFPCLETLSLKFCYGFEEFELSSCSIKKFELSSHDVSLKRVVIDVPSIVMFKYGGRAPESFSFTTTSEKWKSDITLRHDLLFDETSPRLGKVGQLLKAVSRSEISLDIRELMISSRLVSSLMDILFCICRPRIIQRSLVVGPESKCKIRKGRNKTTKLMCKILGMEKGEFESGRITRGHHWRQDLEKVIFETRQVENVIVATSDENRKKWRPVLERSWSEFWEALLPEDFKWVQHFMRFRLSWRE</sequence>
<dbReference type="SUPFAM" id="SSF81383">
    <property type="entry name" value="F-box domain"/>
    <property type="match status" value="1"/>
</dbReference>
<dbReference type="SUPFAM" id="SSF52047">
    <property type="entry name" value="RNI-like"/>
    <property type="match status" value="1"/>
</dbReference>
<comment type="caution">
    <text evidence="2">The sequence shown here is derived from an EMBL/GenBank/DDBJ whole genome shotgun (WGS) entry which is preliminary data.</text>
</comment>
<reference evidence="2" key="1">
    <citation type="submission" date="2019-12" db="EMBL/GenBank/DDBJ databases">
        <authorList>
            <person name="Scholes J."/>
        </authorList>
    </citation>
    <scope>NUCLEOTIDE SEQUENCE</scope>
</reference>
<evidence type="ECO:0000259" key="1">
    <source>
        <dbReference type="PROSITE" id="PS50181"/>
    </source>
</evidence>
<dbReference type="Gene3D" id="3.80.10.10">
    <property type="entry name" value="Ribonuclease Inhibitor"/>
    <property type="match status" value="1"/>
</dbReference>
<organism evidence="2 3">
    <name type="scientific">Striga hermonthica</name>
    <name type="common">Purple witchweed</name>
    <name type="synonym">Buchnera hermonthica</name>
    <dbReference type="NCBI Taxonomy" id="68872"/>
    <lineage>
        <taxon>Eukaryota</taxon>
        <taxon>Viridiplantae</taxon>
        <taxon>Streptophyta</taxon>
        <taxon>Embryophyta</taxon>
        <taxon>Tracheophyta</taxon>
        <taxon>Spermatophyta</taxon>
        <taxon>Magnoliopsida</taxon>
        <taxon>eudicotyledons</taxon>
        <taxon>Gunneridae</taxon>
        <taxon>Pentapetalae</taxon>
        <taxon>asterids</taxon>
        <taxon>lamiids</taxon>
        <taxon>Lamiales</taxon>
        <taxon>Orobanchaceae</taxon>
        <taxon>Buchnereae</taxon>
        <taxon>Striga</taxon>
    </lineage>
</organism>
<protein>
    <recommendedName>
        <fullName evidence="1">F-box domain-containing protein</fullName>
    </recommendedName>
</protein>
<keyword evidence="3" id="KW-1185">Reference proteome</keyword>
<dbReference type="Pfam" id="PF23622">
    <property type="entry name" value="LRR_At1g61320_AtMIF1"/>
    <property type="match status" value="1"/>
</dbReference>
<dbReference type="PANTHER" id="PTHR31639">
    <property type="entry name" value="F-BOX PROTEIN-LIKE"/>
    <property type="match status" value="1"/>
</dbReference>
<dbReference type="InterPro" id="IPR001810">
    <property type="entry name" value="F-box_dom"/>
</dbReference>
<proteinExistence type="predicted"/>
<dbReference type="EMBL" id="CACSLK010027842">
    <property type="protein sequence ID" value="CAA0833934.1"/>
    <property type="molecule type" value="Genomic_DNA"/>
</dbReference>
<dbReference type="PANTHER" id="PTHR31639:SF42">
    <property type="entry name" value="OS02G0160200 PROTEIN"/>
    <property type="match status" value="1"/>
</dbReference>
<accession>A0A9N7RN06</accession>
<gene>
    <name evidence="2" type="ORF">SHERM_29190</name>
</gene>
<dbReference type="InterPro" id="IPR055357">
    <property type="entry name" value="LRR_At1g61320_AtMIF1"/>
</dbReference>
<dbReference type="Pfam" id="PF00646">
    <property type="entry name" value="F-box"/>
    <property type="match status" value="1"/>
</dbReference>
<dbReference type="InterPro" id="IPR032675">
    <property type="entry name" value="LRR_dom_sf"/>
</dbReference>
<dbReference type="PROSITE" id="PS50181">
    <property type="entry name" value="FBOX"/>
    <property type="match status" value="1"/>
</dbReference>
<dbReference type="OrthoDB" id="883325at2759"/>
<feature type="domain" description="F-box" evidence="1">
    <location>
        <begin position="3"/>
        <end position="49"/>
    </location>
</feature>
<dbReference type="InterPro" id="IPR036047">
    <property type="entry name" value="F-box-like_dom_sf"/>
</dbReference>
<name>A0A9N7RN06_STRHE</name>
<dbReference type="Proteomes" id="UP001153555">
    <property type="component" value="Unassembled WGS sequence"/>
</dbReference>